<sequence length="398" mass="43120">MRSHVETGCTFSARRTSPAQFVSLASHERGGAVSNSASADVGSMPNTPFGPGLEATLGARLAIGASHASDITLIVDERDEKIAGPSVSAVTTLQSWGVKTIHAAKVQLSGLVHCHSLPKKRAQNIWGLTKPLRTSSELKALLGSSSFHLQGSACDLSRKLEVLLSLRNESNIKAQLFVSWEPLDTSLSQLLAVSPQVDAIFLDIDQLELMLNSQTTAFDKQLVERKVQVLLDAGIGRNGQGIMAVQYDSSYLVASREDGFNWVPTFHSHFDVDASFATKALSVFLGGFTVKYLRSGDIREAALHGAVAESFAVEQQGLPRRGTSPYVAAAATFAARQYGLSSEYVPDAETWNMDSFKNRVRLLSVKVDAMTRVRQATLSRRLSGETLRNEDDLLIAEQ</sequence>
<keyword evidence="2" id="KW-1185">Reference proteome</keyword>
<gene>
    <name evidence="1" type="ORF">SODALDRAFT_67746</name>
</gene>
<dbReference type="AlphaFoldDB" id="A0A3N2PLT0"/>
<dbReference type="GeneID" id="39584053"/>
<reference evidence="1 2" key="1">
    <citation type="journal article" date="2018" name="Mol. Ecol.">
        <title>The obligate alkalophilic soda-lake fungus Sodiomyces alkalinus has shifted to a protein diet.</title>
        <authorList>
            <person name="Grum-Grzhimaylo A.A."/>
            <person name="Falkoski D.L."/>
            <person name="van den Heuvel J."/>
            <person name="Valero-Jimenez C.A."/>
            <person name="Min B."/>
            <person name="Choi I.G."/>
            <person name="Lipzen A."/>
            <person name="Daum C.G."/>
            <person name="Aanen D.K."/>
            <person name="Tsang A."/>
            <person name="Henrissat B."/>
            <person name="Bilanenko E.N."/>
            <person name="de Vries R.P."/>
            <person name="van Kan J.A.L."/>
            <person name="Grigoriev I.V."/>
            <person name="Debets A.J.M."/>
        </authorList>
    </citation>
    <scope>NUCLEOTIDE SEQUENCE [LARGE SCALE GENOMIC DNA]</scope>
    <source>
        <strain evidence="1 2">F11</strain>
    </source>
</reference>
<protein>
    <submittedName>
        <fullName evidence="1">Uncharacterized protein</fullName>
    </submittedName>
</protein>
<dbReference type="PANTHER" id="PTHR47098:SF1">
    <property type="entry name" value="PFKB FAMILY CARBOHYDRATE KINASE SUPERFAMILY (AFU_ORTHOLOGUE AFUA_4G09500)"/>
    <property type="match status" value="1"/>
</dbReference>
<dbReference type="STRING" id="1314773.A0A3N2PLT0"/>
<dbReference type="PANTHER" id="PTHR47098">
    <property type="entry name" value="PROTEIN MAK32"/>
    <property type="match status" value="1"/>
</dbReference>
<dbReference type="InterPro" id="IPR029056">
    <property type="entry name" value="Ribokinase-like"/>
</dbReference>
<evidence type="ECO:0000313" key="1">
    <source>
        <dbReference type="EMBL" id="ROT35483.1"/>
    </source>
</evidence>
<dbReference type="OrthoDB" id="497927at2759"/>
<dbReference type="Proteomes" id="UP000272025">
    <property type="component" value="Unassembled WGS sequence"/>
</dbReference>
<evidence type="ECO:0000313" key="2">
    <source>
        <dbReference type="Proteomes" id="UP000272025"/>
    </source>
</evidence>
<proteinExistence type="predicted"/>
<name>A0A3N2PLT0_SODAK</name>
<accession>A0A3N2PLT0</accession>
<dbReference type="EMBL" id="ML119061">
    <property type="protein sequence ID" value="ROT35483.1"/>
    <property type="molecule type" value="Genomic_DNA"/>
</dbReference>
<dbReference type="SUPFAM" id="SSF53613">
    <property type="entry name" value="Ribokinase-like"/>
    <property type="match status" value="1"/>
</dbReference>
<dbReference type="Gene3D" id="3.40.1190.20">
    <property type="match status" value="1"/>
</dbReference>
<organism evidence="1 2">
    <name type="scientific">Sodiomyces alkalinus (strain CBS 110278 / VKM F-3762 / F11)</name>
    <name type="common">Alkaliphilic filamentous fungus</name>
    <dbReference type="NCBI Taxonomy" id="1314773"/>
    <lineage>
        <taxon>Eukaryota</taxon>
        <taxon>Fungi</taxon>
        <taxon>Dikarya</taxon>
        <taxon>Ascomycota</taxon>
        <taxon>Pezizomycotina</taxon>
        <taxon>Sordariomycetes</taxon>
        <taxon>Hypocreomycetidae</taxon>
        <taxon>Glomerellales</taxon>
        <taxon>Plectosphaerellaceae</taxon>
        <taxon>Sodiomyces</taxon>
    </lineage>
</organism>
<dbReference type="RefSeq" id="XP_028463289.1">
    <property type="nucleotide sequence ID" value="XM_028615576.1"/>
</dbReference>